<feature type="compositionally biased region" description="Polar residues" evidence="1">
    <location>
        <begin position="145"/>
        <end position="156"/>
    </location>
</feature>
<dbReference type="PANTHER" id="PTHR47069:SF12">
    <property type="entry name" value="OS01G0545800 PROTEIN"/>
    <property type="match status" value="1"/>
</dbReference>
<evidence type="ECO:0000313" key="4">
    <source>
        <dbReference type="Proteomes" id="UP001341281"/>
    </source>
</evidence>
<evidence type="ECO:0000259" key="2">
    <source>
        <dbReference type="Pfam" id="PF12776"/>
    </source>
</evidence>
<proteinExistence type="predicted"/>
<keyword evidence="4" id="KW-1185">Reference proteome</keyword>
<feature type="region of interest" description="Disordered" evidence="1">
    <location>
        <begin position="1"/>
        <end position="51"/>
    </location>
</feature>
<feature type="region of interest" description="Disordered" evidence="1">
    <location>
        <begin position="95"/>
        <end position="156"/>
    </location>
</feature>
<feature type="compositionally biased region" description="Low complexity" evidence="1">
    <location>
        <begin position="130"/>
        <end position="144"/>
    </location>
</feature>
<feature type="domain" description="Myb/SANT-like" evidence="2">
    <location>
        <begin position="190"/>
        <end position="282"/>
    </location>
</feature>
<feature type="region of interest" description="Disordered" evidence="1">
    <location>
        <begin position="324"/>
        <end position="373"/>
    </location>
</feature>
<dbReference type="Pfam" id="PF12776">
    <property type="entry name" value="Myb_DNA-bind_3"/>
    <property type="match status" value="1"/>
</dbReference>
<feature type="compositionally biased region" description="Polar residues" evidence="1">
    <location>
        <begin position="362"/>
        <end position="371"/>
    </location>
</feature>
<gene>
    <name evidence="3" type="ORF">U9M48_001291</name>
</gene>
<dbReference type="PANTHER" id="PTHR47069">
    <property type="match status" value="1"/>
</dbReference>
<evidence type="ECO:0000313" key="3">
    <source>
        <dbReference type="EMBL" id="WVZ49988.1"/>
    </source>
</evidence>
<evidence type="ECO:0000256" key="1">
    <source>
        <dbReference type="SAM" id="MobiDB-lite"/>
    </source>
</evidence>
<dbReference type="EMBL" id="CP144745">
    <property type="protein sequence ID" value="WVZ49988.1"/>
    <property type="molecule type" value="Genomic_DNA"/>
</dbReference>
<dbReference type="AlphaFoldDB" id="A0AAQ3SCU9"/>
<feature type="compositionally biased region" description="Low complexity" evidence="1">
    <location>
        <begin position="28"/>
        <end position="48"/>
    </location>
</feature>
<organism evidence="3 4">
    <name type="scientific">Paspalum notatum var. saurae</name>
    <dbReference type="NCBI Taxonomy" id="547442"/>
    <lineage>
        <taxon>Eukaryota</taxon>
        <taxon>Viridiplantae</taxon>
        <taxon>Streptophyta</taxon>
        <taxon>Embryophyta</taxon>
        <taxon>Tracheophyta</taxon>
        <taxon>Spermatophyta</taxon>
        <taxon>Magnoliopsida</taxon>
        <taxon>Liliopsida</taxon>
        <taxon>Poales</taxon>
        <taxon>Poaceae</taxon>
        <taxon>PACMAD clade</taxon>
        <taxon>Panicoideae</taxon>
        <taxon>Andropogonodae</taxon>
        <taxon>Paspaleae</taxon>
        <taxon>Paspalinae</taxon>
        <taxon>Paspalum</taxon>
    </lineage>
</organism>
<reference evidence="3 4" key="1">
    <citation type="submission" date="2024-02" db="EMBL/GenBank/DDBJ databases">
        <title>High-quality chromosome-scale genome assembly of Pensacola bahiagrass (Paspalum notatum Flugge var. saurae).</title>
        <authorList>
            <person name="Vega J.M."/>
            <person name="Podio M."/>
            <person name="Orjuela J."/>
            <person name="Siena L.A."/>
            <person name="Pessino S.C."/>
            <person name="Combes M.C."/>
            <person name="Mariac C."/>
            <person name="Albertini E."/>
            <person name="Pupilli F."/>
            <person name="Ortiz J.P.A."/>
            <person name="Leblanc O."/>
        </authorList>
    </citation>
    <scope>NUCLEOTIDE SEQUENCE [LARGE SCALE GENOMIC DNA]</scope>
    <source>
        <strain evidence="3">R1</strain>
        <tissue evidence="3">Leaf</tissue>
    </source>
</reference>
<dbReference type="InterPro" id="IPR024752">
    <property type="entry name" value="Myb/SANT-like_dom"/>
</dbReference>
<accession>A0AAQ3SCU9</accession>
<sequence length="472" mass="52184">MEPAWTTTRGARPVSTSTLKRRPRRISRSCSSMVTSSRATTLRSSLPSAGAPGFVHINLRVPEQETQGRLRRDPTPGNCSLVALPRWQRVVEEETVVSSRSSSGAGGPVRQRANSAAAAPGRRPQRTNSAAIAPGRCPRAPRAPNTHTVRGQPTNTFGALFDNNDAAMEDDVEELASSGGPRVSHGKRAQWNDANNACLLELCIEQRRAGTYNGSQISGEGYQAVVDGLLARRKLVYSRGQVKNQIGVLKSTHAFWRYLQVHTGLGRRPDGSIDADHEFWETHIEKKPYLNKLLTGPPRNEDLLDELFRGYTVDGATAFVPGDDYGEFDGQDAGTQDEPEKGFQPTPTSRSSQRSQKGKRVLSSTTSTITSPVKKCKSPMVKIVKDIASTFKESVAANTMQIQKRVNDKAAISVKRCQELAFESGVEKTVENVYAMSKLFDTEYQREFFCEDLTPDLRLGYFKKWCRDNNME</sequence>
<dbReference type="Proteomes" id="UP001341281">
    <property type="component" value="Chromosome 01"/>
</dbReference>
<protein>
    <recommendedName>
        <fullName evidence="2">Myb/SANT-like domain-containing protein</fullName>
    </recommendedName>
</protein>
<name>A0AAQ3SCU9_PASNO</name>